<protein>
    <submittedName>
        <fullName evidence="1">Uncharacterized protein</fullName>
    </submittedName>
</protein>
<comment type="caution">
    <text evidence="1">The sequence shown here is derived from an EMBL/GenBank/DDBJ whole genome shotgun (WGS) entry which is preliminary data.</text>
</comment>
<proteinExistence type="predicted"/>
<reference evidence="1 2" key="1">
    <citation type="submission" date="2018-08" db="EMBL/GenBank/DDBJ databases">
        <title>Actinomadura spongicola sp. nov., isolated from marine sponge Leucetta chagosensis.</title>
        <authorList>
            <person name="Li L."/>
            <person name="Lin H.W."/>
        </authorList>
    </citation>
    <scope>NUCLEOTIDE SEQUENCE [LARGE SCALE GENOMIC DNA]</scope>
    <source>
        <strain evidence="1 2">LHW52907</strain>
    </source>
</reference>
<accession>A0A372G9N2</accession>
<dbReference type="AlphaFoldDB" id="A0A372G9N2"/>
<dbReference type="EMBL" id="QVNQ01000010">
    <property type="protein sequence ID" value="RFS82096.1"/>
    <property type="molecule type" value="Genomic_DNA"/>
</dbReference>
<evidence type="ECO:0000313" key="1">
    <source>
        <dbReference type="EMBL" id="RFS82096.1"/>
    </source>
</evidence>
<sequence>MTATALAAPAPVCDSEIIGDEVTVPQWGTKAAAAWSVQCPEARNLRAEVTYVTGRTVVAETDVAAGEQWEALDFSPSFDGSGVNSVVEIYENGELLDQLAINWD</sequence>
<organism evidence="1 2">
    <name type="scientific">Actinomadura spongiicola</name>
    <dbReference type="NCBI Taxonomy" id="2303421"/>
    <lineage>
        <taxon>Bacteria</taxon>
        <taxon>Bacillati</taxon>
        <taxon>Actinomycetota</taxon>
        <taxon>Actinomycetes</taxon>
        <taxon>Streptosporangiales</taxon>
        <taxon>Thermomonosporaceae</taxon>
        <taxon>Actinomadura</taxon>
    </lineage>
</organism>
<gene>
    <name evidence="1" type="ORF">D0T12_28010</name>
</gene>
<keyword evidence="2" id="KW-1185">Reference proteome</keyword>
<evidence type="ECO:0000313" key="2">
    <source>
        <dbReference type="Proteomes" id="UP000262882"/>
    </source>
</evidence>
<name>A0A372G9N2_9ACTN</name>
<dbReference type="Proteomes" id="UP000262882">
    <property type="component" value="Unassembled WGS sequence"/>
</dbReference>